<accession>A0AAE3GDK4</accession>
<evidence type="ECO:0000313" key="2">
    <source>
        <dbReference type="Proteomes" id="UP001206128"/>
    </source>
</evidence>
<evidence type="ECO:0000313" key="1">
    <source>
        <dbReference type="EMBL" id="MCP2165420.1"/>
    </source>
</evidence>
<reference evidence="1" key="1">
    <citation type="submission" date="2022-06" db="EMBL/GenBank/DDBJ databases">
        <title>Genomic Encyclopedia of Archaeal and Bacterial Type Strains, Phase II (KMG-II): from individual species to whole genera.</title>
        <authorList>
            <person name="Goeker M."/>
        </authorList>
    </citation>
    <scope>NUCLEOTIDE SEQUENCE</scope>
    <source>
        <strain evidence="1">DSM 43935</strain>
    </source>
</reference>
<protein>
    <submittedName>
        <fullName evidence="1">Uncharacterized protein</fullName>
    </submittedName>
</protein>
<keyword evidence="2" id="KW-1185">Reference proteome</keyword>
<organism evidence="1 2">
    <name type="scientific">Goodfellowiella coeruleoviolacea</name>
    <dbReference type="NCBI Taxonomy" id="334858"/>
    <lineage>
        <taxon>Bacteria</taxon>
        <taxon>Bacillati</taxon>
        <taxon>Actinomycetota</taxon>
        <taxon>Actinomycetes</taxon>
        <taxon>Pseudonocardiales</taxon>
        <taxon>Pseudonocardiaceae</taxon>
        <taxon>Goodfellowiella</taxon>
    </lineage>
</organism>
<sequence length="134" mass="14095">MRLALGVVGALVAVTLVGVVLRADPVGYGTVFWPVATAYDQDEARVMADIKAAAHAEASARNDLSGVPDTVRELGYAVTDVRVDRPTSVEGSLLMRVHLVVGDGQPGHPGEVRCREVLVTGSSGLEISSRRVDC</sequence>
<gene>
    <name evidence="1" type="ORF">LX83_002278</name>
</gene>
<name>A0AAE3GDK4_9PSEU</name>
<dbReference type="AlphaFoldDB" id="A0AAE3GDK4"/>
<dbReference type="EMBL" id="JAMTCK010000005">
    <property type="protein sequence ID" value="MCP2165420.1"/>
    <property type="molecule type" value="Genomic_DNA"/>
</dbReference>
<proteinExistence type="predicted"/>
<dbReference type="Proteomes" id="UP001206128">
    <property type="component" value="Unassembled WGS sequence"/>
</dbReference>
<comment type="caution">
    <text evidence="1">The sequence shown here is derived from an EMBL/GenBank/DDBJ whole genome shotgun (WGS) entry which is preliminary data.</text>
</comment>